<evidence type="ECO:0000313" key="2">
    <source>
        <dbReference type="Proteomes" id="UP000024771"/>
    </source>
</evidence>
<organism evidence="1 2">
    <name type="scientific">Pseudomonas moraviensis R28-S</name>
    <dbReference type="NCBI Taxonomy" id="1395516"/>
    <lineage>
        <taxon>Bacteria</taxon>
        <taxon>Pseudomonadati</taxon>
        <taxon>Pseudomonadota</taxon>
        <taxon>Gammaproteobacteria</taxon>
        <taxon>Pseudomonadales</taxon>
        <taxon>Pseudomonadaceae</taxon>
        <taxon>Pseudomonas</taxon>
    </lineage>
</organism>
<gene>
    <name evidence="1" type="ORF">PMO01_18350</name>
</gene>
<dbReference type="Proteomes" id="UP000024771">
    <property type="component" value="Chromosome"/>
</dbReference>
<accession>V8R4G7</accession>
<sequence length="201" mass="22437">MKMHKKGSVKPLFELPVAEQIFMYGDNGQSLHIDIYTNSIRYDVIGDNRETAINACLQTLLEFLNKNKDRLFSKSEISKPLTAWFDSLCLAKMPRRISPKNLKDFAAAKATDLRLILDKIELGDKSISKAIAPAIQAEPVKAVEPTEVVKAVEEPVASSSETNMVEISLKGGRKVNIIYDGALTARDIDMISNHLKYLNEE</sequence>
<dbReference type="RefSeq" id="WP_024013704.1">
    <property type="nucleotide sequence ID" value="NZ_CM002330.1"/>
</dbReference>
<comment type="caution">
    <text evidence="1">The sequence shown here is derived from an EMBL/GenBank/DDBJ whole genome shotgun (WGS) entry which is preliminary data.</text>
</comment>
<protein>
    <submittedName>
        <fullName evidence="1">Uncharacterized protein</fullName>
    </submittedName>
</protein>
<reference evidence="1 2" key="1">
    <citation type="journal article" date="2014" name="Genome Announc.">
        <title>Draft Genome Sequence of Pseudomonas moraviensis R28-S.</title>
        <authorList>
            <person name="Hunter S.S."/>
            <person name="Yano H."/>
            <person name="Loftie-Eaton W."/>
            <person name="Hughes J."/>
            <person name="De Gelder L."/>
            <person name="Stragier P."/>
            <person name="De Vos P."/>
            <person name="Settles M.L."/>
            <person name="Top E.M."/>
        </authorList>
    </citation>
    <scope>NUCLEOTIDE SEQUENCE [LARGE SCALE GENOMIC DNA]</scope>
    <source>
        <strain evidence="2">R28</strain>
    </source>
</reference>
<dbReference type="AlphaFoldDB" id="V8R4G7"/>
<dbReference type="PATRIC" id="fig|1395516.4.peg.3724"/>
<name>V8R4G7_9PSED</name>
<evidence type="ECO:0000313" key="1">
    <source>
        <dbReference type="EMBL" id="ETF06812.1"/>
    </source>
</evidence>
<proteinExistence type="predicted"/>
<dbReference type="HOGENOM" id="CLU_1359422_0_0_6"/>
<dbReference type="EMBL" id="AYMZ01000008">
    <property type="protein sequence ID" value="ETF06812.1"/>
    <property type="molecule type" value="Genomic_DNA"/>
</dbReference>